<reference evidence="2 3" key="1">
    <citation type="journal article" date="2023" name="IMA Fungus">
        <title>Comparative genomic study of the Penicillium genus elucidates a diverse pangenome and 15 lateral gene transfer events.</title>
        <authorList>
            <person name="Petersen C."/>
            <person name="Sorensen T."/>
            <person name="Nielsen M.R."/>
            <person name="Sondergaard T.E."/>
            <person name="Sorensen J.L."/>
            <person name="Fitzpatrick D.A."/>
            <person name="Frisvad J.C."/>
            <person name="Nielsen K.L."/>
        </authorList>
    </citation>
    <scope>NUCLEOTIDE SEQUENCE [LARGE SCALE GENOMIC DNA]</scope>
    <source>
        <strain evidence="2 3">IBT 35679</strain>
    </source>
</reference>
<proteinExistence type="predicted"/>
<dbReference type="InterPro" id="IPR027843">
    <property type="entry name" value="DUF4440"/>
</dbReference>
<dbReference type="SUPFAM" id="SSF54427">
    <property type="entry name" value="NTF2-like"/>
    <property type="match status" value="1"/>
</dbReference>
<protein>
    <recommendedName>
        <fullName evidence="1">DUF4440 domain-containing protein</fullName>
    </recommendedName>
</protein>
<dbReference type="EMBL" id="JAQIZZ010000008">
    <property type="protein sequence ID" value="KAJ5526043.1"/>
    <property type="molecule type" value="Genomic_DNA"/>
</dbReference>
<evidence type="ECO:0000313" key="3">
    <source>
        <dbReference type="Proteomes" id="UP001220324"/>
    </source>
</evidence>
<sequence length="128" mass="14998">MPDIYDRIREEVSDKELALWTALTCADPASELIKLSNPEANFMFPKKEVLTLEDHDKFRKALRAPFHRFDTYRIDEVRIFIIDLMAATVTCKVHAEREGRKYRATSHTTWSQASDGEWRIVTHQECKV</sequence>
<feature type="domain" description="DUF4440" evidence="1">
    <location>
        <begin position="15"/>
        <end position="120"/>
    </location>
</feature>
<dbReference type="AlphaFoldDB" id="A0AAD6CMW6"/>
<gene>
    <name evidence="2" type="ORF">N7494_012693</name>
</gene>
<keyword evidence="3" id="KW-1185">Reference proteome</keyword>
<comment type="caution">
    <text evidence="2">The sequence shown here is derived from an EMBL/GenBank/DDBJ whole genome shotgun (WGS) entry which is preliminary data.</text>
</comment>
<organism evidence="2 3">
    <name type="scientific">Penicillium frequentans</name>
    <dbReference type="NCBI Taxonomy" id="3151616"/>
    <lineage>
        <taxon>Eukaryota</taxon>
        <taxon>Fungi</taxon>
        <taxon>Dikarya</taxon>
        <taxon>Ascomycota</taxon>
        <taxon>Pezizomycotina</taxon>
        <taxon>Eurotiomycetes</taxon>
        <taxon>Eurotiomycetidae</taxon>
        <taxon>Eurotiales</taxon>
        <taxon>Aspergillaceae</taxon>
        <taxon>Penicillium</taxon>
    </lineage>
</organism>
<evidence type="ECO:0000313" key="2">
    <source>
        <dbReference type="EMBL" id="KAJ5526043.1"/>
    </source>
</evidence>
<evidence type="ECO:0000259" key="1">
    <source>
        <dbReference type="Pfam" id="PF14534"/>
    </source>
</evidence>
<name>A0AAD6CMW6_9EURO</name>
<accession>A0AAD6CMW6</accession>
<dbReference type="Pfam" id="PF14534">
    <property type="entry name" value="DUF4440"/>
    <property type="match status" value="1"/>
</dbReference>
<dbReference type="Gene3D" id="3.10.450.50">
    <property type="match status" value="1"/>
</dbReference>
<dbReference type="InterPro" id="IPR032710">
    <property type="entry name" value="NTF2-like_dom_sf"/>
</dbReference>
<dbReference type="Proteomes" id="UP001220324">
    <property type="component" value="Unassembled WGS sequence"/>
</dbReference>